<gene>
    <name evidence="2" type="ORF">GCM10007414_36250</name>
</gene>
<keyword evidence="3" id="KW-1185">Reference proteome</keyword>
<evidence type="ECO:0000313" key="3">
    <source>
        <dbReference type="Proteomes" id="UP000651977"/>
    </source>
</evidence>
<protein>
    <recommendedName>
        <fullName evidence="4">Big-1 domain-containing protein</fullName>
    </recommendedName>
</protein>
<dbReference type="Gene3D" id="2.60.40.10">
    <property type="entry name" value="Immunoglobulins"/>
    <property type="match status" value="2"/>
</dbReference>
<evidence type="ECO:0000256" key="1">
    <source>
        <dbReference type="SAM" id="SignalP"/>
    </source>
</evidence>
<name>A0ABQ1I7Q4_9ALTE</name>
<dbReference type="Proteomes" id="UP000651977">
    <property type="component" value="Unassembled WGS sequence"/>
</dbReference>
<evidence type="ECO:0008006" key="4">
    <source>
        <dbReference type="Google" id="ProtNLM"/>
    </source>
</evidence>
<comment type="caution">
    <text evidence="2">The sequence shown here is derived from an EMBL/GenBank/DDBJ whole genome shotgun (WGS) entry which is preliminary data.</text>
</comment>
<accession>A0ABQ1I7Q4</accession>
<feature type="signal peptide" evidence="1">
    <location>
        <begin position="1"/>
        <end position="18"/>
    </location>
</feature>
<reference evidence="3" key="1">
    <citation type="journal article" date="2019" name="Int. J. Syst. Evol. Microbiol.">
        <title>The Global Catalogue of Microorganisms (GCM) 10K type strain sequencing project: providing services to taxonomists for standard genome sequencing and annotation.</title>
        <authorList>
            <consortium name="The Broad Institute Genomics Platform"/>
            <consortium name="The Broad Institute Genome Sequencing Center for Infectious Disease"/>
            <person name="Wu L."/>
            <person name="Ma J."/>
        </authorList>
    </citation>
    <scope>NUCLEOTIDE SEQUENCE [LARGE SCALE GENOMIC DNA]</scope>
    <source>
        <strain evidence="3">CGMCC 1.10131</strain>
    </source>
</reference>
<feature type="chain" id="PRO_5046258702" description="Big-1 domain-containing protein" evidence="1">
    <location>
        <begin position="19"/>
        <end position="848"/>
    </location>
</feature>
<dbReference type="RefSeq" id="WP_188407572.1">
    <property type="nucleotide sequence ID" value="NZ_BMDY01000031.1"/>
</dbReference>
<keyword evidence="1" id="KW-0732">Signal</keyword>
<organism evidence="2 3">
    <name type="scientific">Agarivorans gilvus</name>
    <dbReference type="NCBI Taxonomy" id="680279"/>
    <lineage>
        <taxon>Bacteria</taxon>
        <taxon>Pseudomonadati</taxon>
        <taxon>Pseudomonadota</taxon>
        <taxon>Gammaproteobacteria</taxon>
        <taxon>Alteromonadales</taxon>
        <taxon>Alteromonadaceae</taxon>
        <taxon>Agarivorans</taxon>
    </lineage>
</organism>
<dbReference type="EMBL" id="BMDY01000031">
    <property type="protein sequence ID" value="GGB19589.1"/>
    <property type="molecule type" value="Genomic_DNA"/>
</dbReference>
<dbReference type="InterPro" id="IPR008964">
    <property type="entry name" value="Invasin/intimin_cell_adhesion"/>
</dbReference>
<sequence length="848" mass="86635">MAWLKHSLLIALSTMLFACGGDGSVDLSGGGNGGDSGDSGGDNGATPTAAIGIGLYSCPDDIDTAVIPVGCEQTNTVPSDSDTYVVVTLSNSTSIVNELVNLSTTSAELDAETILIGANGVGQTTMRARSGATNADAVTATYSYTNSGDDSTTVSASENYQVQINSGNGGQNTLQLALYDCNGVARDQIPAGCSTANSLSIESPLTAVARLSYTGGTPAANELVSLATSNADLSAETILTNQQGLAIATLFAQLETTGADSITASNDDLGVNATANYQVGQANLNMELSSSLANGETLGSDATASFSATITDGDGNLYTTPIAIAFSSSCSTQDLADISDSVTTVNGVATAIYQATGCSGSDTITVTPSISVIDPQNYTIDIAVAEASGITFASASPQTIYLKESVGETISELRFIVTDSTGNPKAGQEVDFALDSSLHGVTISPLTAQSNAAGEVLTRVTSGSMSGAVVVSASFSDPDTGDIISATSNALAIHTGVPSQQSMSLSASTLALEAWGVDGVNSDITLRVSDENNNPVPNDTTIVFEADGGQVSGNCKTSGQDSNSACTVTWVSQNPRPKGHLYDLPAGRCNAPGHIPGDVTNTQGNNLYGVGRASVLAVTSGQEYYSDVNGNRTFDTGETYTALGEAYVDSNENGSYDTNGIFNHDSVNVEERFRDYNENSEFDALSGVKDSSIPAGSVTELFNGLSCTIAANSAGTCTRDLVEVRDSVVLVMATSEANILISDATNSVPISSVDLNVLSSQGLVITIQDLNGNQMPAGTEVAISTNNGELSGQTSFTVSDGIRLCDLMGLSVIRETTPNNRSEGLMTVVVTSPGGVETARSITIIDAG</sequence>
<dbReference type="InterPro" id="IPR013783">
    <property type="entry name" value="Ig-like_fold"/>
</dbReference>
<evidence type="ECO:0000313" key="2">
    <source>
        <dbReference type="EMBL" id="GGB19589.1"/>
    </source>
</evidence>
<proteinExistence type="predicted"/>
<dbReference type="SUPFAM" id="SSF49373">
    <property type="entry name" value="Invasin/intimin cell-adhesion fragments"/>
    <property type="match status" value="2"/>
</dbReference>
<dbReference type="PROSITE" id="PS51257">
    <property type="entry name" value="PROKAR_LIPOPROTEIN"/>
    <property type="match status" value="1"/>
</dbReference>